<evidence type="ECO:0000256" key="3">
    <source>
        <dbReference type="ARBA" id="ARBA00022723"/>
    </source>
</evidence>
<dbReference type="AlphaFoldDB" id="A0A3B0YXF1"/>
<keyword evidence="5" id="KW-0408">Iron</keyword>
<keyword evidence="7" id="KW-0472">Membrane</keyword>
<dbReference type="Pfam" id="PF13746">
    <property type="entry name" value="Fer4_18"/>
    <property type="match status" value="1"/>
</dbReference>
<dbReference type="PANTHER" id="PTHR30176:SF3">
    <property type="entry name" value="FERREDOXIN-TYPE PROTEIN NAPH"/>
    <property type="match status" value="1"/>
</dbReference>
<keyword evidence="4" id="KW-0249">Electron transport</keyword>
<evidence type="ECO:0000313" key="9">
    <source>
        <dbReference type="EMBL" id="VAW85725.1"/>
    </source>
</evidence>
<evidence type="ECO:0000256" key="2">
    <source>
        <dbReference type="ARBA" id="ARBA00022485"/>
    </source>
</evidence>
<feature type="domain" description="4Fe-4S ferredoxin-type" evidence="8">
    <location>
        <begin position="250"/>
        <end position="279"/>
    </location>
</feature>
<evidence type="ECO:0000256" key="4">
    <source>
        <dbReference type="ARBA" id="ARBA00022982"/>
    </source>
</evidence>
<dbReference type="InterPro" id="IPR014116">
    <property type="entry name" value="Cyt_c_oxidase_cbb3_FixG"/>
</dbReference>
<feature type="transmembrane region" description="Helical" evidence="7">
    <location>
        <begin position="185"/>
        <end position="206"/>
    </location>
</feature>
<feature type="transmembrane region" description="Helical" evidence="7">
    <location>
        <begin position="329"/>
        <end position="348"/>
    </location>
</feature>
<keyword evidence="6" id="KW-0411">Iron-sulfur</keyword>
<feature type="transmembrane region" description="Helical" evidence="7">
    <location>
        <begin position="81"/>
        <end position="102"/>
    </location>
</feature>
<dbReference type="InterPro" id="IPR017900">
    <property type="entry name" value="4Fe4S_Fe_S_CS"/>
</dbReference>
<dbReference type="EMBL" id="UOFP01000105">
    <property type="protein sequence ID" value="VAW85725.1"/>
    <property type="molecule type" value="Genomic_DNA"/>
</dbReference>
<feature type="transmembrane region" description="Helical" evidence="7">
    <location>
        <begin position="155"/>
        <end position="173"/>
    </location>
</feature>
<evidence type="ECO:0000259" key="8">
    <source>
        <dbReference type="PROSITE" id="PS51379"/>
    </source>
</evidence>
<evidence type="ECO:0000256" key="7">
    <source>
        <dbReference type="SAM" id="Phobius"/>
    </source>
</evidence>
<keyword evidence="1" id="KW-0813">Transport</keyword>
<dbReference type="InterPro" id="IPR013783">
    <property type="entry name" value="Ig-like_fold"/>
</dbReference>
<keyword evidence="7" id="KW-0812">Transmembrane</keyword>
<dbReference type="GO" id="GO:0005886">
    <property type="term" value="C:plasma membrane"/>
    <property type="evidence" value="ECO:0007669"/>
    <property type="project" value="TreeGrafter"/>
</dbReference>
<dbReference type="GO" id="GO:0046872">
    <property type="term" value="F:metal ion binding"/>
    <property type="evidence" value="ECO:0007669"/>
    <property type="project" value="UniProtKB-KW"/>
</dbReference>
<dbReference type="SUPFAM" id="SSF54862">
    <property type="entry name" value="4Fe-4S ferredoxins"/>
    <property type="match status" value="1"/>
</dbReference>
<keyword evidence="2" id="KW-0004">4Fe-4S</keyword>
<organism evidence="9">
    <name type="scientific">hydrothermal vent metagenome</name>
    <dbReference type="NCBI Taxonomy" id="652676"/>
    <lineage>
        <taxon>unclassified sequences</taxon>
        <taxon>metagenomes</taxon>
        <taxon>ecological metagenomes</taxon>
    </lineage>
</organism>
<evidence type="ECO:0000256" key="5">
    <source>
        <dbReference type="ARBA" id="ARBA00023004"/>
    </source>
</evidence>
<protein>
    <submittedName>
        <fullName evidence="9">Type cbb3 cytochrome oxidase biogenesis protein CcoG, involved in Cu oxidation</fullName>
    </submittedName>
</protein>
<dbReference type="Pfam" id="PF11614">
    <property type="entry name" value="FixG_C"/>
    <property type="match status" value="1"/>
</dbReference>
<accession>A0A3B0YXF1</accession>
<dbReference type="PANTHER" id="PTHR30176">
    <property type="entry name" value="FERREDOXIN-TYPE PROTEIN NAPH"/>
    <property type="match status" value="1"/>
</dbReference>
<keyword evidence="7" id="KW-1133">Transmembrane helix</keyword>
<reference evidence="9" key="1">
    <citation type="submission" date="2018-06" db="EMBL/GenBank/DDBJ databases">
        <authorList>
            <person name="Zhirakovskaya E."/>
        </authorList>
    </citation>
    <scope>NUCLEOTIDE SEQUENCE</scope>
</reference>
<dbReference type="NCBIfam" id="TIGR02745">
    <property type="entry name" value="ccoG_rdxA_fixG"/>
    <property type="match status" value="1"/>
</dbReference>
<evidence type="ECO:0000256" key="6">
    <source>
        <dbReference type="ARBA" id="ARBA00023014"/>
    </source>
</evidence>
<sequence>MPSQTTSETAITWHPNVGDSGTIHAKRISGRFRTIKWLTASLWLLFFIGPYLRWEGRQALLIDLPSRQFHIYGLTVHPHDIWVLTFIMIFFAMLLVAATLLAGRVFCGYFCFQTVWTDLYTWIEEKIEGQPRARHALDNSPWNINKLSRKGLKHGLWLAIAMLTGVSFAAWFTDAFQLWSDYFSLQAHISAWITLGMFTAGTYLLAGFMREQVCFWLCPYARIQGVLSDHNSVLPTYDYRRGEPRGKRELETVVNEKGDCVDCDQCLVVCPTGIDIRDGQQLGCITCGLCIDACNSVMKKIDRSTGLIRYASLNEMQNTPQIRMRQRPMVLVSFAMLMTCVAFVAYGLTNITPIEMSVEPERQPMFVKMSDGSIQNSYQVRIFNKGSEPSRHYVTLNQTEHATLISPVQTIVTKPGAMSSVRLFVKIPQAKLDQAKQAITFTITNADDQSDKYNYQSYFTGPKR</sequence>
<feature type="transmembrane region" description="Helical" evidence="7">
    <location>
        <begin position="35"/>
        <end position="54"/>
    </location>
</feature>
<dbReference type="InterPro" id="IPR032879">
    <property type="entry name" value="FixG_C"/>
</dbReference>
<gene>
    <name evidence="9" type="ORF">MNBD_GAMMA18-520</name>
</gene>
<dbReference type="PROSITE" id="PS00198">
    <property type="entry name" value="4FE4S_FER_1"/>
    <property type="match status" value="1"/>
</dbReference>
<name>A0A3B0YXF1_9ZZZZ</name>
<dbReference type="InterPro" id="IPR051684">
    <property type="entry name" value="Electron_Trans/Redox"/>
</dbReference>
<dbReference type="GO" id="GO:0051539">
    <property type="term" value="F:4 iron, 4 sulfur cluster binding"/>
    <property type="evidence" value="ECO:0007669"/>
    <property type="project" value="UniProtKB-KW"/>
</dbReference>
<keyword evidence="3" id="KW-0479">Metal-binding</keyword>
<dbReference type="PROSITE" id="PS51379">
    <property type="entry name" value="4FE4S_FER_2"/>
    <property type="match status" value="1"/>
</dbReference>
<dbReference type="Gene3D" id="2.60.40.10">
    <property type="entry name" value="Immunoglobulins"/>
    <property type="match status" value="1"/>
</dbReference>
<dbReference type="Pfam" id="PF12801">
    <property type="entry name" value="Fer4_5"/>
    <property type="match status" value="1"/>
</dbReference>
<proteinExistence type="predicted"/>
<dbReference type="InterPro" id="IPR017896">
    <property type="entry name" value="4Fe4S_Fe-S-bd"/>
</dbReference>
<evidence type="ECO:0000256" key="1">
    <source>
        <dbReference type="ARBA" id="ARBA00022448"/>
    </source>
</evidence>